<feature type="compositionally biased region" description="Basic and acidic residues" evidence="7">
    <location>
        <begin position="378"/>
        <end position="391"/>
    </location>
</feature>
<comment type="caution">
    <text evidence="9">The sequence shown here is derived from an EMBL/GenBank/DDBJ whole genome shotgun (WGS) entry which is preliminary data.</text>
</comment>
<dbReference type="PANTHER" id="PTHR21212:SF0">
    <property type="entry name" value="SEIPIN"/>
    <property type="match status" value="1"/>
</dbReference>
<accession>A0A8J4D442</accession>
<proteinExistence type="predicted"/>
<evidence type="ECO:0000256" key="4">
    <source>
        <dbReference type="ARBA" id="ARBA00022989"/>
    </source>
</evidence>
<gene>
    <name evidence="9" type="ORF">Vretimale_894</name>
</gene>
<evidence type="ECO:0000256" key="6">
    <source>
        <dbReference type="ARBA" id="ARBA00023136"/>
    </source>
</evidence>
<dbReference type="GO" id="GO:0006629">
    <property type="term" value="P:lipid metabolic process"/>
    <property type="evidence" value="ECO:0007669"/>
    <property type="project" value="UniProtKB-KW"/>
</dbReference>
<feature type="transmembrane region" description="Helical" evidence="8">
    <location>
        <begin position="248"/>
        <end position="270"/>
    </location>
</feature>
<feature type="region of interest" description="Disordered" evidence="7">
    <location>
        <begin position="441"/>
        <end position="570"/>
    </location>
</feature>
<evidence type="ECO:0000313" key="10">
    <source>
        <dbReference type="Proteomes" id="UP000722791"/>
    </source>
</evidence>
<evidence type="ECO:0000256" key="8">
    <source>
        <dbReference type="SAM" id="Phobius"/>
    </source>
</evidence>
<feature type="transmembrane region" description="Helical" evidence="8">
    <location>
        <begin position="34"/>
        <end position="62"/>
    </location>
</feature>
<dbReference type="AlphaFoldDB" id="A0A8J4D442"/>
<evidence type="ECO:0000313" key="9">
    <source>
        <dbReference type="EMBL" id="GIL94666.1"/>
    </source>
</evidence>
<dbReference type="EMBL" id="BNCQ01000001">
    <property type="protein sequence ID" value="GIL94666.1"/>
    <property type="molecule type" value="Genomic_DNA"/>
</dbReference>
<dbReference type="PANTHER" id="PTHR21212">
    <property type="entry name" value="BERNARDINELLI-SEIP CONGENITAL LIPODYSTROPHY 2 HOMOLOG BSCL2 PROTEIN"/>
    <property type="match status" value="1"/>
</dbReference>
<dbReference type="GO" id="GO:0005789">
    <property type="term" value="C:endoplasmic reticulum membrane"/>
    <property type="evidence" value="ECO:0007669"/>
    <property type="project" value="UniProtKB-SubCell"/>
</dbReference>
<keyword evidence="4 8" id="KW-1133">Transmembrane helix</keyword>
<feature type="transmembrane region" description="Helical" evidence="8">
    <location>
        <begin position="276"/>
        <end position="296"/>
    </location>
</feature>
<dbReference type="Pfam" id="PF06775">
    <property type="entry name" value="Seipin"/>
    <property type="match status" value="1"/>
</dbReference>
<reference evidence="9" key="1">
    <citation type="journal article" date="2021" name="Proc. Natl. Acad. Sci. U.S.A.">
        <title>Three genomes in the algal genus Volvox reveal the fate of a haploid sex-determining region after a transition to homothallism.</title>
        <authorList>
            <person name="Yamamoto K."/>
            <person name="Hamaji T."/>
            <person name="Kawai-Toyooka H."/>
            <person name="Matsuzaki R."/>
            <person name="Takahashi F."/>
            <person name="Nishimura Y."/>
            <person name="Kawachi M."/>
            <person name="Noguchi H."/>
            <person name="Minakuchi Y."/>
            <person name="Umen J.G."/>
            <person name="Toyoda A."/>
            <person name="Nozaki H."/>
        </authorList>
    </citation>
    <scope>NUCLEOTIDE SEQUENCE</scope>
    <source>
        <strain evidence="9">NIES-3785</strain>
    </source>
</reference>
<organism evidence="9 10">
    <name type="scientific">Volvox reticuliferus</name>
    <dbReference type="NCBI Taxonomy" id="1737510"/>
    <lineage>
        <taxon>Eukaryota</taxon>
        <taxon>Viridiplantae</taxon>
        <taxon>Chlorophyta</taxon>
        <taxon>core chlorophytes</taxon>
        <taxon>Chlorophyceae</taxon>
        <taxon>CS clade</taxon>
        <taxon>Chlamydomonadales</taxon>
        <taxon>Volvocaceae</taxon>
        <taxon>Volvox</taxon>
    </lineage>
</organism>
<dbReference type="InterPro" id="IPR009617">
    <property type="entry name" value="Seipin"/>
</dbReference>
<name>A0A8J4D442_9CHLO</name>
<sequence>MTSTPYLYYMQKRALTSFQNVFFRSSMLSRLTRLAPVAVTCGALLCFLLALLGYSSLGFLYLTRRYAPASHNYVRPLHFDYTGYVAVALAHLSPNLREQSAFQSNLAWPVSAANLLPRSRFLPSGLRVAVHVVLTIPADHTDLFQVTGDLMTNATYIAARSTRTYINTPKPYVYRLAKQLIFMPLHVLGWGNGDWARVDLPLFDGYEDCEDAPVTMFRARLASRNASRGGLPPPPVHRAELHVRLRLGFFRTALFLLRPGLVASVALLLIGLMASISGTVCGFALLIFAFFLRRWIAKSVARVKGKPQRGALPPVQAKSQPYGKFADAVAYSLTHGQYYRGGGGANAVVATADQDDILSPFGLQATSRAMHQGSSSSEARKACEAKTKAHGGDGSARIPLIPLDSAAWSGSSSEASTYNAIGSAAAAAQLKVDTVLTDKRASSTRASSLPMAPAAVDDKGDGEGATSPAGGAGPDKAAAAPNLTPTDSEQRAVANGGSEVTELANSAGKDLDKIASIDEDSEELSVSETGQREYGEQGSMANGKSPGFAREGSPEEQFSDLDPQADNEAAGSALRRRAVFAWKA</sequence>
<keyword evidence="3" id="KW-0256">Endoplasmic reticulum</keyword>
<dbReference type="OrthoDB" id="543281at2759"/>
<comment type="subcellular location">
    <subcellularLocation>
        <location evidence="1">Endoplasmic reticulum membrane</location>
        <topology evidence="1">Multi-pass membrane protein</topology>
    </subcellularLocation>
</comment>
<evidence type="ECO:0000256" key="5">
    <source>
        <dbReference type="ARBA" id="ARBA00023098"/>
    </source>
</evidence>
<feature type="region of interest" description="Disordered" evidence="7">
    <location>
        <begin position="369"/>
        <end position="396"/>
    </location>
</feature>
<evidence type="ECO:0000256" key="2">
    <source>
        <dbReference type="ARBA" id="ARBA00022692"/>
    </source>
</evidence>
<keyword evidence="6 8" id="KW-0472">Membrane</keyword>
<keyword evidence="5" id="KW-0443">Lipid metabolism</keyword>
<evidence type="ECO:0000256" key="7">
    <source>
        <dbReference type="SAM" id="MobiDB-lite"/>
    </source>
</evidence>
<keyword evidence="2 8" id="KW-0812">Transmembrane</keyword>
<evidence type="ECO:0000256" key="3">
    <source>
        <dbReference type="ARBA" id="ARBA00022824"/>
    </source>
</evidence>
<evidence type="ECO:0000256" key="1">
    <source>
        <dbReference type="ARBA" id="ARBA00004477"/>
    </source>
</evidence>
<dbReference type="Proteomes" id="UP000722791">
    <property type="component" value="Unassembled WGS sequence"/>
</dbReference>
<dbReference type="GO" id="GO:0140042">
    <property type="term" value="P:lipid droplet formation"/>
    <property type="evidence" value="ECO:0007669"/>
    <property type="project" value="UniProtKB-ARBA"/>
</dbReference>
<dbReference type="CDD" id="cd23995">
    <property type="entry name" value="Seipin_BSCL2_like"/>
    <property type="match status" value="1"/>
</dbReference>
<protein>
    <submittedName>
        <fullName evidence="9">Uncharacterized protein</fullName>
    </submittedName>
</protein>